<gene>
    <name evidence="1" type="ORF">NEF87_000252</name>
</gene>
<dbReference type="Proteomes" id="UP001208689">
    <property type="component" value="Chromosome"/>
</dbReference>
<protein>
    <submittedName>
        <fullName evidence="1">Uncharacterized protein</fullName>
    </submittedName>
</protein>
<name>A0ABY6HKB6_9ARCH</name>
<evidence type="ECO:0000313" key="2">
    <source>
        <dbReference type="Proteomes" id="UP001208689"/>
    </source>
</evidence>
<keyword evidence="2" id="KW-1185">Reference proteome</keyword>
<sequence>MERHVDKSSIKNCFKQKTYAYDLIMQCFFLNKEHIGTEVIVNRTSISNIDG</sequence>
<dbReference type="EMBL" id="CP104013">
    <property type="protein sequence ID" value="UYP43967.1"/>
    <property type="molecule type" value="Genomic_DNA"/>
</dbReference>
<accession>A0ABY6HKB6</accession>
<proteinExistence type="predicted"/>
<reference evidence="1" key="1">
    <citation type="submission" date="2022-09" db="EMBL/GenBank/DDBJ databases">
        <title>Actin cytoskeleton and complex cell architecture in an #Asgard archaeon.</title>
        <authorList>
            <person name="Ponce Toledo R.I."/>
            <person name="Schleper C."/>
            <person name="Rodrigues Oliveira T."/>
            <person name="Wollweber F."/>
            <person name="Xu J."/>
            <person name="Rittmann S."/>
            <person name="Klingl A."/>
            <person name="Pilhofer M."/>
        </authorList>
    </citation>
    <scope>NUCLEOTIDE SEQUENCE</scope>
    <source>
        <strain evidence="1">B-35</strain>
    </source>
</reference>
<evidence type="ECO:0000313" key="1">
    <source>
        <dbReference type="EMBL" id="UYP43967.1"/>
    </source>
</evidence>
<organism evidence="1 2">
    <name type="scientific">Candidatus Lokiarchaeum ossiferum</name>
    <dbReference type="NCBI Taxonomy" id="2951803"/>
    <lineage>
        <taxon>Archaea</taxon>
        <taxon>Promethearchaeati</taxon>
        <taxon>Promethearchaeota</taxon>
        <taxon>Promethearchaeia</taxon>
        <taxon>Promethearchaeales</taxon>
        <taxon>Promethearchaeaceae</taxon>
        <taxon>Candidatus Lokiarchaeum</taxon>
    </lineage>
</organism>